<evidence type="ECO:0000256" key="2">
    <source>
        <dbReference type="ARBA" id="ARBA00022630"/>
    </source>
</evidence>
<dbReference type="Gene3D" id="3.50.50.60">
    <property type="entry name" value="FAD/NAD(P)-binding domain"/>
    <property type="match status" value="2"/>
</dbReference>
<keyword evidence="4" id="KW-0520">NAD</keyword>
<dbReference type="GO" id="GO:0045252">
    <property type="term" value="C:oxoglutarate dehydrogenase complex"/>
    <property type="evidence" value="ECO:0007669"/>
    <property type="project" value="TreeGrafter"/>
</dbReference>
<dbReference type="InterPro" id="IPR050151">
    <property type="entry name" value="Class-I_Pyr_Nuc-Dis_Oxidored"/>
</dbReference>
<dbReference type="InterPro" id="IPR004099">
    <property type="entry name" value="Pyr_nucl-diS_OxRdtase_dimer"/>
</dbReference>
<evidence type="ECO:0000259" key="6">
    <source>
        <dbReference type="Pfam" id="PF07992"/>
    </source>
</evidence>
<accession>A0A7S4G3X3</accession>
<dbReference type="Pfam" id="PF02852">
    <property type="entry name" value="Pyr_redox_dim"/>
    <property type="match status" value="1"/>
</dbReference>
<gene>
    <name evidence="7" type="ORF">EGYM00163_LOCUS35610</name>
</gene>
<dbReference type="SUPFAM" id="SSF55424">
    <property type="entry name" value="FAD/NAD-linked reductases, dimerisation (C-terminal) domain"/>
    <property type="match status" value="1"/>
</dbReference>
<dbReference type="PANTHER" id="PTHR22912">
    <property type="entry name" value="DISULFIDE OXIDOREDUCTASE"/>
    <property type="match status" value="1"/>
</dbReference>
<reference evidence="7" key="1">
    <citation type="submission" date="2021-01" db="EMBL/GenBank/DDBJ databases">
        <authorList>
            <person name="Corre E."/>
            <person name="Pelletier E."/>
            <person name="Niang G."/>
            <person name="Scheremetjew M."/>
            <person name="Finn R."/>
            <person name="Kale V."/>
            <person name="Holt S."/>
            <person name="Cochrane G."/>
            <person name="Meng A."/>
            <person name="Brown T."/>
            <person name="Cohen L."/>
        </authorList>
    </citation>
    <scope>NUCLEOTIDE SEQUENCE</scope>
    <source>
        <strain evidence="7">CCMP1594</strain>
    </source>
</reference>
<dbReference type="PANTHER" id="PTHR22912:SF151">
    <property type="entry name" value="DIHYDROLIPOYL DEHYDROGENASE, MITOCHONDRIAL"/>
    <property type="match status" value="1"/>
</dbReference>
<dbReference type="PRINTS" id="PR00368">
    <property type="entry name" value="FADPNR"/>
</dbReference>
<protein>
    <recommendedName>
        <fullName evidence="8">Glutathione-disulfide reductase</fullName>
    </recommendedName>
</protein>
<dbReference type="InterPro" id="IPR023753">
    <property type="entry name" value="FAD/NAD-binding_dom"/>
</dbReference>
<feature type="domain" description="Pyridine nucleotide-disulphide oxidoreductase dimerisation" evidence="5">
    <location>
        <begin position="411"/>
        <end position="532"/>
    </location>
</feature>
<dbReference type="GO" id="GO:0004148">
    <property type="term" value="F:dihydrolipoyl dehydrogenase (NADH) activity"/>
    <property type="evidence" value="ECO:0007669"/>
    <property type="project" value="TreeGrafter"/>
</dbReference>
<dbReference type="GO" id="GO:0006103">
    <property type="term" value="P:2-oxoglutarate metabolic process"/>
    <property type="evidence" value="ECO:0007669"/>
    <property type="project" value="TreeGrafter"/>
</dbReference>
<dbReference type="Pfam" id="PF07992">
    <property type="entry name" value="Pyr_redox_2"/>
    <property type="match status" value="1"/>
</dbReference>
<dbReference type="Gene3D" id="3.30.390.30">
    <property type="match status" value="1"/>
</dbReference>
<dbReference type="GO" id="GO:0005739">
    <property type="term" value="C:mitochondrion"/>
    <property type="evidence" value="ECO:0007669"/>
    <property type="project" value="TreeGrafter"/>
</dbReference>
<dbReference type="InterPro" id="IPR036188">
    <property type="entry name" value="FAD/NAD-bd_sf"/>
</dbReference>
<dbReference type="InterPro" id="IPR016156">
    <property type="entry name" value="FAD/NAD-linked_Rdtase_dimer_sf"/>
</dbReference>
<keyword evidence="2" id="KW-0285">Flavoprotein</keyword>
<dbReference type="EMBL" id="HBJA01103284">
    <property type="protein sequence ID" value="CAE0824403.1"/>
    <property type="molecule type" value="Transcribed_RNA"/>
</dbReference>
<evidence type="ECO:0000256" key="3">
    <source>
        <dbReference type="ARBA" id="ARBA00022827"/>
    </source>
</evidence>
<sequence length="632" mass="69521">MDLSIFFRATFCTMLRDRSMPRGIQRAVLRAYATRYDLCVIGGGAAGYAGAVRGWDMGKKVVLIEQHERKFGGAAVWDGLSTKTVWQLARRSKNVKEFLQARGMYIEEPIQEIIKGAHDAANAKSLQMGQQLEALSESIDFRRREPTRAVASGAVEVLSGRAQFTSPHCVSIEGVDGAIQEIEADHFLIATGSVPAKCPDVPVDGHRIIDSSHLMSLKEWPSKLLVLGAGVLGCEMATIFQNFGKTQVHLVNQGKQRLLDNEDEDLTSFITSKFQLGGTRVHNDVTVMKTVVRPNGVLCTMGRRVSGRGATAQYKEDYALQVDYVLVATGRVPNVENLGLEKAGVELTAKGSIKTDDTEVRSSSAPHIYAAGDIAGDVGLASVAEMEARCAVEHMFDPSSVVPICYDTVCSILFLTPEVACVGMNETEARRLGIPYTVAVVGLDLISRSVIGFQRIPSRLTDEHLPLDTRLGFVKMIVSNDDEKVLLGMRCAGREASAIMGIAALLIRDRRSIRELLRVLHPSPSTTEAVQECARLLLGYSICKPHVFKNSIHVRSYTPDEPLFEVFESSSCPEVPVEQLKEFFEKRDILPEDIQQFLKDNGSDGSTCCVDRDRFYEFLRVTGPTLVPSYLD</sequence>
<keyword evidence="3" id="KW-0274">FAD</keyword>
<dbReference type="GO" id="GO:0050660">
    <property type="term" value="F:flavin adenine dinucleotide binding"/>
    <property type="evidence" value="ECO:0007669"/>
    <property type="project" value="TreeGrafter"/>
</dbReference>
<dbReference type="AlphaFoldDB" id="A0A7S4G3X3"/>
<evidence type="ECO:0008006" key="8">
    <source>
        <dbReference type="Google" id="ProtNLM"/>
    </source>
</evidence>
<evidence type="ECO:0000256" key="4">
    <source>
        <dbReference type="ARBA" id="ARBA00023027"/>
    </source>
</evidence>
<proteinExistence type="inferred from homology"/>
<evidence type="ECO:0000256" key="1">
    <source>
        <dbReference type="ARBA" id="ARBA00007532"/>
    </source>
</evidence>
<feature type="domain" description="FAD/NAD(P)-binding" evidence="6">
    <location>
        <begin position="36"/>
        <end position="388"/>
    </location>
</feature>
<evidence type="ECO:0000313" key="7">
    <source>
        <dbReference type="EMBL" id="CAE0824403.1"/>
    </source>
</evidence>
<dbReference type="SUPFAM" id="SSF51905">
    <property type="entry name" value="FAD/NAD(P)-binding domain"/>
    <property type="match status" value="1"/>
</dbReference>
<evidence type="ECO:0000259" key="5">
    <source>
        <dbReference type="Pfam" id="PF02852"/>
    </source>
</evidence>
<organism evidence="7">
    <name type="scientific">Eutreptiella gymnastica</name>
    <dbReference type="NCBI Taxonomy" id="73025"/>
    <lineage>
        <taxon>Eukaryota</taxon>
        <taxon>Discoba</taxon>
        <taxon>Euglenozoa</taxon>
        <taxon>Euglenida</taxon>
        <taxon>Spirocuta</taxon>
        <taxon>Euglenophyceae</taxon>
        <taxon>Eutreptiales</taxon>
        <taxon>Eutreptiaceae</taxon>
        <taxon>Eutreptiella</taxon>
    </lineage>
</organism>
<dbReference type="PRINTS" id="PR00411">
    <property type="entry name" value="PNDRDTASEI"/>
</dbReference>
<name>A0A7S4G3X3_9EUGL</name>
<comment type="similarity">
    <text evidence="1">Belongs to the class-I pyridine nucleotide-disulfide oxidoreductase family.</text>
</comment>